<name>A0A2M7U0A0_9BACT</name>
<feature type="transmembrane region" description="Helical" evidence="1">
    <location>
        <begin position="15"/>
        <end position="32"/>
    </location>
</feature>
<proteinExistence type="predicted"/>
<dbReference type="Proteomes" id="UP000228503">
    <property type="component" value="Unassembled WGS sequence"/>
</dbReference>
<dbReference type="AlphaFoldDB" id="A0A2M7U0A0"/>
<sequence>MIFRFDRFFLDEKDIFTFLFGVFLIAAHFLSIPIEPFRFGSLVVLFLFLVITRSMKNSISFRGYVVIALFGFVFATFLSPYGLGIYLFIASIIYSKWGRI</sequence>
<organism evidence="2 3">
    <name type="scientific">Candidatus Roizmanbacteria bacterium CG_4_10_14_0_2_um_filter_39_13</name>
    <dbReference type="NCBI Taxonomy" id="1974825"/>
    <lineage>
        <taxon>Bacteria</taxon>
        <taxon>Candidatus Roizmaniibacteriota</taxon>
    </lineage>
</organism>
<accession>A0A2M7U0A0</accession>
<keyword evidence="1" id="KW-0812">Transmembrane</keyword>
<feature type="transmembrane region" description="Helical" evidence="1">
    <location>
        <begin position="39"/>
        <end position="55"/>
    </location>
</feature>
<evidence type="ECO:0000313" key="2">
    <source>
        <dbReference type="EMBL" id="PIZ63501.1"/>
    </source>
</evidence>
<gene>
    <name evidence="2" type="ORF">COY16_01580</name>
</gene>
<dbReference type="EMBL" id="PFOB01000019">
    <property type="protein sequence ID" value="PIZ63501.1"/>
    <property type="molecule type" value="Genomic_DNA"/>
</dbReference>
<feature type="transmembrane region" description="Helical" evidence="1">
    <location>
        <begin position="61"/>
        <end position="94"/>
    </location>
</feature>
<reference evidence="3" key="1">
    <citation type="submission" date="2017-09" db="EMBL/GenBank/DDBJ databases">
        <title>Depth-based differentiation of microbial function through sediment-hosted aquifers and enrichment of novel symbionts in the deep terrestrial subsurface.</title>
        <authorList>
            <person name="Probst A.J."/>
            <person name="Ladd B."/>
            <person name="Jarett J.K."/>
            <person name="Geller-Mcgrath D.E."/>
            <person name="Sieber C.M.K."/>
            <person name="Emerson J.B."/>
            <person name="Anantharaman K."/>
            <person name="Thomas B.C."/>
            <person name="Malmstrom R."/>
            <person name="Stieglmeier M."/>
            <person name="Klingl A."/>
            <person name="Woyke T."/>
            <person name="Ryan C.M."/>
            <person name="Banfield J.F."/>
        </authorList>
    </citation>
    <scope>NUCLEOTIDE SEQUENCE [LARGE SCALE GENOMIC DNA]</scope>
</reference>
<comment type="caution">
    <text evidence="2">The sequence shown here is derived from an EMBL/GenBank/DDBJ whole genome shotgun (WGS) entry which is preliminary data.</text>
</comment>
<protein>
    <submittedName>
        <fullName evidence="2">Uncharacterized protein</fullName>
    </submittedName>
</protein>
<keyword evidence="1" id="KW-1133">Transmembrane helix</keyword>
<evidence type="ECO:0000313" key="3">
    <source>
        <dbReference type="Proteomes" id="UP000228503"/>
    </source>
</evidence>
<evidence type="ECO:0000256" key="1">
    <source>
        <dbReference type="SAM" id="Phobius"/>
    </source>
</evidence>
<keyword evidence="1" id="KW-0472">Membrane</keyword>